<evidence type="ECO:0000259" key="1">
    <source>
        <dbReference type="Pfam" id="PF12680"/>
    </source>
</evidence>
<proteinExistence type="predicted"/>
<name>A0ABV5INM2_9ACTN</name>
<sequence length="141" mass="15121">MTVEEIVGAFQGAMLHKSADELADLYAEDGLHEFPFGGLPPYEGREAVRAGYRAAWGASPAVPREVERVALHRTDDPEVVVVEQNAHVQVGDRPITVPGLLMLRIRDGRIVHCKDFMDSSAIAKVREAALSSGLGSGLSSG</sequence>
<protein>
    <submittedName>
        <fullName evidence="2">Nuclear transport factor 2 family protein</fullName>
    </submittedName>
</protein>
<dbReference type="EMBL" id="JBHMEI010000035">
    <property type="protein sequence ID" value="MFB9206116.1"/>
    <property type="molecule type" value="Genomic_DNA"/>
</dbReference>
<evidence type="ECO:0000313" key="3">
    <source>
        <dbReference type="Proteomes" id="UP001589647"/>
    </source>
</evidence>
<dbReference type="SUPFAM" id="SSF54427">
    <property type="entry name" value="NTF2-like"/>
    <property type="match status" value="1"/>
</dbReference>
<evidence type="ECO:0000313" key="2">
    <source>
        <dbReference type="EMBL" id="MFB9206116.1"/>
    </source>
</evidence>
<reference evidence="2 3" key="1">
    <citation type="submission" date="2024-09" db="EMBL/GenBank/DDBJ databases">
        <authorList>
            <person name="Sun Q."/>
            <person name="Mori K."/>
        </authorList>
    </citation>
    <scope>NUCLEOTIDE SEQUENCE [LARGE SCALE GENOMIC DNA]</scope>
    <source>
        <strain evidence="2 3">CCM 3426</strain>
    </source>
</reference>
<dbReference type="RefSeq" id="WP_189652964.1">
    <property type="nucleotide sequence ID" value="NZ_BMRC01000033.1"/>
</dbReference>
<dbReference type="InterPro" id="IPR037401">
    <property type="entry name" value="SnoaL-like"/>
</dbReference>
<gene>
    <name evidence="2" type="ORF">ACFFV7_33325</name>
</gene>
<dbReference type="Pfam" id="PF12680">
    <property type="entry name" value="SnoaL_2"/>
    <property type="match status" value="1"/>
</dbReference>
<accession>A0ABV5INM2</accession>
<comment type="caution">
    <text evidence="2">The sequence shown here is derived from an EMBL/GenBank/DDBJ whole genome shotgun (WGS) entry which is preliminary data.</text>
</comment>
<organism evidence="2 3">
    <name type="scientific">Nonomuraea spiralis</name>
    <dbReference type="NCBI Taxonomy" id="46182"/>
    <lineage>
        <taxon>Bacteria</taxon>
        <taxon>Bacillati</taxon>
        <taxon>Actinomycetota</taxon>
        <taxon>Actinomycetes</taxon>
        <taxon>Streptosporangiales</taxon>
        <taxon>Streptosporangiaceae</taxon>
        <taxon>Nonomuraea</taxon>
    </lineage>
</organism>
<feature type="domain" description="SnoaL-like" evidence="1">
    <location>
        <begin position="13"/>
        <end position="112"/>
    </location>
</feature>
<dbReference type="Proteomes" id="UP001589647">
    <property type="component" value="Unassembled WGS sequence"/>
</dbReference>
<dbReference type="InterPro" id="IPR032710">
    <property type="entry name" value="NTF2-like_dom_sf"/>
</dbReference>
<dbReference type="Gene3D" id="3.10.450.50">
    <property type="match status" value="1"/>
</dbReference>
<keyword evidence="3" id="KW-1185">Reference proteome</keyword>